<dbReference type="InterPro" id="IPR019186">
    <property type="entry name" value="Nucleolar_protein_12"/>
</dbReference>
<evidence type="ECO:0000256" key="1">
    <source>
        <dbReference type="SAM" id="MobiDB-lite"/>
    </source>
</evidence>
<name>A0AAD7UKK4_9STRA</name>
<dbReference type="AlphaFoldDB" id="A0AAD7UKK4"/>
<reference evidence="2" key="1">
    <citation type="submission" date="2023-01" db="EMBL/GenBank/DDBJ databases">
        <title>Metagenome sequencing of chrysophaentin producing Chrysophaeum taylorii.</title>
        <authorList>
            <person name="Davison J."/>
            <person name="Bewley C."/>
        </authorList>
    </citation>
    <scope>NUCLEOTIDE SEQUENCE</scope>
    <source>
        <strain evidence="2">NIES-1699</strain>
    </source>
</reference>
<evidence type="ECO:0000313" key="3">
    <source>
        <dbReference type="Proteomes" id="UP001230188"/>
    </source>
</evidence>
<sequence length="174" mass="19624">MLFGTWDDQARAAYLTGFEKRKRERRIRGHAHQALKARKARLEARAERRASRRYRTPPATIVVKEEKEAPTTVRYDDSEVMSLWGTEVTVTTTLGLEDAAAPKKKEQREGVDEAQLRAGTLEAMCAKVKGSLLGGRADSKAKRRRDTRNAAKAGKTLGPPTTREEKKKKKGRHR</sequence>
<dbReference type="EMBL" id="JAQMWT010000099">
    <property type="protein sequence ID" value="KAJ8610608.1"/>
    <property type="molecule type" value="Genomic_DNA"/>
</dbReference>
<keyword evidence="3" id="KW-1185">Reference proteome</keyword>
<evidence type="ECO:0000313" key="2">
    <source>
        <dbReference type="EMBL" id="KAJ8610608.1"/>
    </source>
</evidence>
<comment type="caution">
    <text evidence="2">The sequence shown here is derived from an EMBL/GenBank/DDBJ whole genome shotgun (WGS) entry which is preliminary data.</text>
</comment>
<feature type="region of interest" description="Disordered" evidence="1">
    <location>
        <begin position="129"/>
        <end position="174"/>
    </location>
</feature>
<proteinExistence type="predicted"/>
<dbReference type="Proteomes" id="UP001230188">
    <property type="component" value="Unassembled WGS sequence"/>
</dbReference>
<accession>A0AAD7UKK4</accession>
<dbReference type="Pfam" id="PF09805">
    <property type="entry name" value="Nop25"/>
    <property type="match status" value="1"/>
</dbReference>
<protein>
    <submittedName>
        <fullName evidence="2">Uncharacterized protein</fullName>
    </submittedName>
</protein>
<gene>
    <name evidence="2" type="ORF">CTAYLR_007153</name>
</gene>
<organism evidence="2 3">
    <name type="scientific">Chrysophaeum taylorii</name>
    <dbReference type="NCBI Taxonomy" id="2483200"/>
    <lineage>
        <taxon>Eukaryota</taxon>
        <taxon>Sar</taxon>
        <taxon>Stramenopiles</taxon>
        <taxon>Ochrophyta</taxon>
        <taxon>Pelagophyceae</taxon>
        <taxon>Pelagomonadales</taxon>
        <taxon>Pelagomonadaceae</taxon>
        <taxon>Chrysophaeum</taxon>
    </lineage>
</organism>